<dbReference type="InterPro" id="IPR029058">
    <property type="entry name" value="AB_hydrolase_fold"/>
</dbReference>
<dbReference type="Gene3D" id="3.40.50.1820">
    <property type="entry name" value="alpha/beta hydrolase"/>
    <property type="match status" value="1"/>
</dbReference>
<dbReference type="AlphaFoldDB" id="A0A9N9KNB4"/>
<accession>A0A9N9KNB4</accession>
<protein>
    <recommendedName>
        <fullName evidence="1">AB hydrolase-1 domain-containing protein</fullName>
    </recommendedName>
</protein>
<name>A0A9N9KNB4_9HELO</name>
<comment type="caution">
    <text evidence="2">The sequence shown here is derived from an EMBL/GenBank/DDBJ whole genome shotgun (WGS) entry which is preliminary data.</text>
</comment>
<evidence type="ECO:0000259" key="1">
    <source>
        <dbReference type="Pfam" id="PF00561"/>
    </source>
</evidence>
<feature type="domain" description="AB hydrolase-1" evidence="1">
    <location>
        <begin position="157"/>
        <end position="249"/>
    </location>
</feature>
<dbReference type="Proteomes" id="UP000696280">
    <property type="component" value="Unassembled WGS sequence"/>
</dbReference>
<evidence type="ECO:0000313" key="2">
    <source>
        <dbReference type="EMBL" id="CAG8950924.1"/>
    </source>
</evidence>
<organism evidence="2 3">
    <name type="scientific">Hymenoscyphus fraxineus</name>
    <dbReference type="NCBI Taxonomy" id="746836"/>
    <lineage>
        <taxon>Eukaryota</taxon>
        <taxon>Fungi</taxon>
        <taxon>Dikarya</taxon>
        <taxon>Ascomycota</taxon>
        <taxon>Pezizomycotina</taxon>
        <taxon>Leotiomycetes</taxon>
        <taxon>Helotiales</taxon>
        <taxon>Helotiaceae</taxon>
        <taxon>Hymenoscyphus</taxon>
    </lineage>
</organism>
<dbReference type="OrthoDB" id="190201at2759"/>
<evidence type="ECO:0000313" key="3">
    <source>
        <dbReference type="Proteomes" id="UP000696280"/>
    </source>
</evidence>
<dbReference type="EMBL" id="CAJVRL010000038">
    <property type="protein sequence ID" value="CAG8950924.1"/>
    <property type="molecule type" value="Genomic_DNA"/>
</dbReference>
<dbReference type="Pfam" id="PF00561">
    <property type="entry name" value="Abhydrolase_1"/>
    <property type="match status" value="1"/>
</dbReference>
<dbReference type="InterPro" id="IPR000073">
    <property type="entry name" value="AB_hydrolase_1"/>
</dbReference>
<reference evidence="2" key="1">
    <citation type="submission" date="2021-07" db="EMBL/GenBank/DDBJ databases">
        <authorList>
            <person name="Durling M."/>
        </authorList>
    </citation>
    <scope>NUCLEOTIDE SEQUENCE</scope>
</reference>
<sequence>MTLVSQQTRVDPKTPQHHELYSAICKLHNPNLKILTLLNLLFANLLFASITQAQAQDAACKPLRWNISASALNLDLSPWTVDTLLSTPLATLFGNVSELNFNAGVNVDSEIYGVYCEPLHKVDLATKSTLQILVHGSSYTSDYWRGSGSGDSGTAHSLDYDWVHYANSRGYPTIAIDRLGNGQSSHPDPKVVQYPLEVEILHQLSRNIRTAFPHVKNLVYVGNAYGSILGSALAEKYPTDFEAIVLTGYSSSYNTEAFGNNPIASYVSPGANLDEGYTQFLNISIFEQLLYAPFYTNNAPYSPAVLKDDFIHRGTISIGEIATAYFGIREAAAYKGHILVATGQNDIVFCGNGPLGSSADCGNASVGLVAETRSQFPGAKSFEAVVVPHAGSAWNHHFGALAGFRYVHDWMDGKFLRR</sequence>
<dbReference type="SUPFAM" id="SSF53474">
    <property type="entry name" value="alpha/beta-Hydrolases"/>
    <property type="match status" value="1"/>
</dbReference>
<keyword evidence="3" id="KW-1185">Reference proteome</keyword>
<gene>
    <name evidence="2" type="ORF">HYFRA_00003141</name>
</gene>
<proteinExistence type="predicted"/>